<reference evidence="2" key="1">
    <citation type="submission" date="2018-06" db="EMBL/GenBank/DDBJ databases">
        <title>Genome assembly of Danube salmon.</title>
        <authorList>
            <person name="Macqueen D.J."/>
            <person name="Gundappa M.K."/>
        </authorList>
    </citation>
    <scope>NUCLEOTIDE SEQUENCE [LARGE SCALE GENOMIC DNA]</scope>
</reference>
<protein>
    <submittedName>
        <fullName evidence="1">Uncharacterized protein</fullName>
    </submittedName>
</protein>
<reference evidence="1" key="2">
    <citation type="submission" date="2025-08" db="UniProtKB">
        <authorList>
            <consortium name="Ensembl"/>
        </authorList>
    </citation>
    <scope>IDENTIFICATION</scope>
</reference>
<sequence length="92" mass="10732">VYGRVKKRSGWVMSCRREQALVVTELAPEHHSREKSHGSFTTHRFTDTFLFRSSLAHGNTQKHKFSREGTLWFPAVFFSCSERWETEQNGSV</sequence>
<accession>A0A4W5NIZ8</accession>
<name>A0A4W5NIZ8_9TELE</name>
<evidence type="ECO:0000313" key="1">
    <source>
        <dbReference type="Ensembl" id="ENSHHUP00000049923.1"/>
    </source>
</evidence>
<keyword evidence="2" id="KW-1185">Reference proteome</keyword>
<dbReference type="AlphaFoldDB" id="A0A4W5NIZ8"/>
<dbReference type="Ensembl" id="ENSHHUT00000051717.1">
    <property type="protein sequence ID" value="ENSHHUP00000049923.1"/>
    <property type="gene ID" value="ENSHHUG00000030165.1"/>
</dbReference>
<reference evidence="1" key="3">
    <citation type="submission" date="2025-09" db="UniProtKB">
        <authorList>
            <consortium name="Ensembl"/>
        </authorList>
    </citation>
    <scope>IDENTIFICATION</scope>
</reference>
<proteinExistence type="predicted"/>
<evidence type="ECO:0000313" key="2">
    <source>
        <dbReference type="Proteomes" id="UP000314982"/>
    </source>
</evidence>
<dbReference type="Proteomes" id="UP000314982">
    <property type="component" value="Unassembled WGS sequence"/>
</dbReference>
<organism evidence="1 2">
    <name type="scientific">Hucho hucho</name>
    <name type="common">huchen</name>
    <dbReference type="NCBI Taxonomy" id="62062"/>
    <lineage>
        <taxon>Eukaryota</taxon>
        <taxon>Metazoa</taxon>
        <taxon>Chordata</taxon>
        <taxon>Craniata</taxon>
        <taxon>Vertebrata</taxon>
        <taxon>Euteleostomi</taxon>
        <taxon>Actinopterygii</taxon>
        <taxon>Neopterygii</taxon>
        <taxon>Teleostei</taxon>
        <taxon>Protacanthopterygii</taxon>
        <taxon>Salmoniformes</taxon>
        <taxon>Salmonidae</taxon>
        <taxon>Salmoninae</taxon>
        <taxon>Hucho</taxon>
    </lineage>
</organism>
<dbReference type="GeneTree" id="ENSGT01120000274237"/>